<evidence type="ECO:0000313" key="9">
    <source>
        <dbReference type="EMBL" id="SNX61341.1"/>
    </source>
</evidence>
<evidence type="ECO:0000256" key="2">
    <source>
        <dbReference type="ARBA" id="ARBA00022741"/>
    </source>
</evidence>
<accession>A0A285C187</accession>
<dbReference type="AlphaFoldDB" id="A0A285C187"/>
<keyword evidence="5 6" id="KW-0238">DNA-binding</keyword>
<dbReference type="GO" id="GO:0030261">
    <property type="term" value="P:chromosome condensation"/>
    <property type="evidence" value="ECO:0007669"/>
    <property type="project" value="InterPro"/>
</dbReference>
<dbReference type="Pfam" id="PF02463">
    <property type="entry name" value="SMC_N"/>
    <property type="match status" value="1"/>
</dbReference>
<feature type="coiled-coil region" evidence="6">
    <location>
        <begin position="680"/>
        <end position="735"/>
    </location>
</feature>
<sequence length="1183" mass="135830">MRLAYIKLAGFKSFAEPTTVPISHDLVGIVGPNGCGKSNVIDAVRWVLGESKASALRGDSMQDVIFSGSENRKAIGRASVEIIFDNHLNKITGQWSSYTEIAIKRVLHRNGTSSYFINNLQVRRRDISDLFLGTGVGSHGYAIIEQGMISRIIEAKPLELKNFLEEAAGISQYRERRHDTSLRLTETRKNLIRLEDIHQELKTQLQRLEIQADTAMQYQLLQDAAHKSQSLLWLQRRTDAMHQRDAAKKEIQKFETELSITLSAQHTAEKNYETARKKEQTINEQLLQIQGKLYSADAEIGRLQQEITYLRNTQDRLTKQIQQNDAKLQENHQLKETKSENLQHWQQEKTDAELSHQCSILAYNEENNKLPAVETEFFNRQKKLNAYRDSLLILEQTNQLEENHLLHAKKNIQQLETRFVRLSNEQNELISIESSMLTKLQLEVAHIERALKDGILKCQNLENHLSDATKNKQHITDNIQALQHTLSQAIARFSALNDLQKKLNNNQDLSTWLSKHKLNLLPRLWQKIHIPPEWENALEAVLRERLNSIECEQLDYVLNWTNDAPNLKWTIFDKNQPNLSDAVPQSATHNLLGCKKLLVFLTVAQPEIWQVLENWLYAVYVTEDTKEGLIKRVALKPDEIIVTRQGHIITHNSFTFYAPNSDFHGVLSRQQELIQIQTEIDQHELSLQKQRILLSKAEHQHIELASTLKSVNENNKQLQEQCHKQQLEVVKLTQVNERTTHRNEQINFELTEIRRALDHEISLQKSAKTRFENNLIQIETLRNDEKQAQSTWEATNRALINLRQKILQSTHEAQETAFHVKTCQNKIIEIEIHIQSIEADLQKLMENHTNLVGEKEKLDTSRINTQLQDIQAQRKLVEQTTLQVRHEASNIVKELQKIENIRITSEQKSYSLRETISKFQLKEQAAAITMSQFDALINEADVEVELLLPLLNKKNTTALQSEIDQINTKIAELGSVNLGALKELEIARARESNLLVQLHDIGAAIATLDNAIQQIDRETQNRLNDTFYLINKYLDEIFPVIFTGGRARLEFCDNKILDSGLLLMAQPPGKKNSSIHLLSGGEKALTALALIFSLFRLNPAPFCLLDEVDAPLDDNNTKRFCEIVKNMTRHTQFLFISHNKITMEMAQRLIGVTMQEQGVSRIVTVDLSDAISLGKRDKQTVTN</sequence>
<dbReference type="EMBL" id="LT907782">
    <property type="protein sequence ID" value="SNX61341.1"/>
    <property type="molecule type" value="Genomic_DNA"/>
</dbReference>
<dbReference type="SUPFAM" id="SSF52540">
    <property type="entry name" value="P-loop containing nucleoside triphosphate hydrolases"/>
    <property type="match status" value="1"/>
</dbReference>
<dbReference type="InterPro" id="IPR024704">
    <property type="entry name" value="SMC"/>
</dbReference>
<keyword evidence="1 6" id="KW-0963">Cytoplasm</keyword>
<dbReference type="SUPFAM" id="SSF75553">
    <property type="entry name" value="Smc hinge domain"/>
    <property type="match status" value="1"/>
</dbReference>
<evidence type="ECO:0000256" key="3">
    <source>
        <dbReference type="ARBA" id="ARBA00022840"/>
    </source>
</evidence>
<name>A0A285C187_9PROT</name>
<dbReference type="InterPro" id="IPR010935">
    <property type="entry name" value="SMC_hinge"/>
</dbReference>
<keyword evidence="3 6" id="KW-0067">ATP-binding</keyword>
<reference evidence="9 10" key="1">
    <citation type="submission" date="2017-08" db="EMBL/GenBank/DDBJ databases">
        <authorList>
            <person name="de Groot N.N."/>
        </authorList>
    </citation>
    <scope>NUCLEOTIDE SEQUENCE [LARGE SCALE GENOMIC DNA]</scope>
    <source>
        <strain evidence="9 10">Nm15</strain>
    </source>
</reference>
<evidence type="ECO:0000259" key="8">
    <source>
        <dbReference type="Pfam" id="PF06470"/>
    </source>
</evidence>
<comment type="domain">
    <text evidence="6">Contains large globular domains required for ATP hydrolysis at each terminus and a third globular domain forming a flexible hinge near the middle of the molecule. These domains are separated by coiled-coil structures.</text>
</comment>
<comment type="similarity">
    <text evidence="6">Belongs to the SMC family.</text>
</comment>
<dbReference type="HAMAP" id="MF_01894">
    <property type="entry name" value="Smc_prok"/>
    <property type="match status" value="1"/>
</dbReference>
<comment type="subunit">
    <text evidence="6">Homodimer.</text>
</comment>
<dbReference type="Gene3D" id="3.40.50.300">
    <property type="entry name" value="P-loop containing nucleotide triphosphate hydrolases"/>
    <property type="match status" value="2"/>
</dbReference>
<evidence type="ECO:0000313" key="10">
    <source>
        <dbReference type="Proteomes" id="UP000242498"/>
    </source>
</evidence>
<dbReference type="InterPro" id="IPR011890">
    <property type="entry name" value="SMC_prok"/>
</dbReference>
<dbReference type="GO" id="GO:0007062">
    <property type="term" value="P:sister chromatid cohesion"/>
    <property type="evidence" value="ECO:0007669"/>
    <property type="project" value="InterPro"/>
</dbReference>
<feature type="coiled-coil region" evidence="6">
    <location>
        <begin position="827"/>
        <end position="854"/>
    </location>
</feature>
<evidence type="ECO:0000256" key="5">
    <source>
        <dbReference type="ARBA" id="ARBA00023125"/>
    </source>
</evidence>
<protein>
    <recommendedName>
        <fullName evidence="6">Chromosome partition protein Smc</fullName>
    </recommendedName>
</protein>
<proteinExistence type="inferred from homology"/>
<evidence type="ECO:0000256" key="1">
    <source>
        <dbReference type="ARBA" id="ARBA00022490"/>
    </source>
</evidence>
<dbReference type="NCBIfam" id="TIGR02168">
    <property type="entry name" value="SMC_prok_B"/>
    <property type="match status" value="1"/>
</dbReference>
<dbReference type="InterPro" id="IPR036277">
    <property type="entry name" value="SMC_hinge_sf"/>
</dbReference>
<dbReference type="GO" id="GO:0007059">
    <property type="term" value="P:chromosome segregation"/>
    <property type="evidence" value="ECO:0007669"/>
    <property type="project" value="UniProtKB-UniRule"/>
</dbReference>
<comment type="function">
    <text evidence="6">Required for chromosome condensation and partitioning.</text>
</comment>
<dbReference type="GO" id="GO:0005524">
    <property type="term" value="F:ATP binding"/>
    <property type="evidence" value="ECO:0007669"/>
    <property type="project" value="UniProtKB-UniRule"/>
</dbReference>
<dbReference type="GO" id="GO:0006260">
    <property type="term" value="P:DNA replication"/>
    <property type="evidence" value="ECO:0007669"/>
    <property type="project" value="UniProtKB-UniRule"/>
</dbReference>
<organism evidence="9 10">
    <name type="scientific">Nitrosomonas ureae</name>
    <dbReference type="NCBI Taxonomy" id="44577"/>
    <lineage>
        <taxon>Bacteria</taxon>
        <taxon>Pseudomonadati</taxon>
        <taxon>Pseudomonadota</taxon>
        <taxon>Betaproteobacteria</taxon>
        <taxon>Nitrosomonadales</taxon>
        <taxon>Nitrosomonadaceae</taxon>
        <taxon>Nitrosomonas</taxon>
    </lineage>
</organism>
<feature type="domain" description="SMC hinge" evidence="8">
    <location>
        <begin position="520"/>
        <end position="629"/>
    </location>
</feature>
<evidence type="ECO:0000256" key="4">
    <source>
        <dbReference type="ARBA" id="ARBA00023054"/>
    </source>
</evidence>
<feature type="coiled-coil region" evidence="6">
    <location>
        <begin position="458"/>
        <end position="485"/>
    </location>
</feature>
<dbReference type="Pfam" id="PF06470">
    <property type="entry name" value="SMC_hinge"/>
    <property type="match status" value="1"/>
</dbReference>
<keyword evidence="4 6" id="KW-0175">Coiled coil</keyword>
<comment type="subcellular location">
    <subcellularLocation>
        <location evidence="6">Cytoplasm</location>
    </subcellularLocation>
</comment>
<evidence type="ECO:0000259" key="7">
    <source>
        <dbReference type="Pfam" id="PF02463"/>
    </source>
</evidence>
<feature type="domain" description="RecF/RecN/SMC N-terminal" evidence="7">
    <location>
        <begin position="4"/>
        <end position="1160"/>
    </location>
</feature>
<feature type="coiled-coil region" evidence="6">
    <location>
        <begin position="184"/>
        <end position="257"/>
    </location>
</feature>
<dbReference type="GO" id="GO:0005694">
    <property type="term" value="C:chromosome"/>
    <property type="evidence" value="ECO:0007669"/>
    <property type="project" value="InterPro"/>
</dbReference>
<dbReference type="GO" id="GO:0003677">
    <property type="term" value="F:DNA binding"/>
    <property type="evidence" value="ECO:0007669"/>
    <property type="project" value="UniProtKB-UniRule"/>
</dbReference>
<dbReference type="GO" id="GO:0016887">
    <property type="term" value="F:ATP hydrolysis activity"/>
    <property type="evidence" value="ECO:0007669"/>
    <property type="project" value="InterPro"/>
</dbReference>
<dbReference type="OrthoDB" id="9808768at2"/>
<dbReference type="Proteomes" id="UP000242498">
    <property type="component" value="Chromosome I"/>
</dbReference>
<feature type="binding site" evidence="6">
    <location>
        <begin position="32"/>
        <end position="39"/>
    </location>
    <ligand>
        <name>ATP</name>
        <dbReference type="ChEBI" id="CHEBI:30616"/>
    </ligand>
</feature>
<dbReference type="PANTHER" id="PTHR43977">
    <property type="entry name" value="STRUCTURAL MAINTENANCE OF CHROMOSOMES PROTEIN 3"/>
    <property type="match status" value="1"/>
</dbReference>
<keyword evidence="2 6" id="KW-0547">Nucleotide-binding</keyword>
<evidence type="ECO:0000256" key="6">
    <source>
        <dbReference type="HAMAP-Rule" id="MF_01894"/>
    </source>
</evidence>
<dbReference type="RefSeq" id="WP_096294087.1">
    <property type="nucleotide sequence ID" value="NZ_LT907782.1"/>
</dbReference>
<dbReference type="GO" id="GO:0005737">
    <property type="term" value="C:cytoplasm"/>
    <property type="evidence" value="ECO:0007669"/>
    <property type="project" value="UniProtKB-SubCell"/>
</dbReference>
<dbReference type="CDD" id="cd03278">
    <property type="entry name" value="ABC_SMC_barmotin"/>
    <property type="match status" value="1"/>
</dbReference>
<dbReference type="PIRSF" id="PIRSF005719">
    <property type="entry name" value="SMC"/>
    <property type="match status" value="1"/>
</dbReference>
<dbReference type="InterPro" id="IPR003395">
    <property type="entry name" value="RecF/RecN/SMC_N"/>
</dbReference>
<feature type="coiled-coil region" evidence="6">
    <location>
        <begin position="398"/>
        <end position="425"/>
    </location>
</feature>
<gene>
    <name evidence="6" type="primary">smc</name>
    <name evidence="9" type="ORF">SAMN06296273_2794</name>
</gene>
<dbReference type="InterPro" id="IPR027417">
    <property type="entry name" value="P-loop_NTPase"/>
</dbReference>